<dbReference type="SUPFAM" id="SSF55073">
    <property type="entry name" value="Nucleotide cyclase"/>
    <property type="match status" value="1"/>
</dbReference>
<organism evidence="8 9">
    <name type="scientific">Brevibacillus centrosporus</name>
    <dbReference type="NCBI Taxonomy" id="54910"/>
    <lineage>
        <taxon>Bacteria</taxon>
        <taxon>Bacillati</taxon>
        <taxon>Bacillota</taxon>
        <taxon>Bacilli</taxon>
        <taxon>Bacillales</taxon>
        <taxon>Paenibacillaceae</taxon>
        <taxon>Brevibacillus</taxon>
    </lineage>
</organism>
<dbReference type="PROSITE" id="PS50887">
    <property type="entry name" value="GGDEF"/>
    <property type="match status" value="1"/>
</dbReference>
<dbReference type="SUPFAM" id="SSF103190">
    <property type="entry name" value="Sensory domain-like"/>
    <property type="match status" value="1"/>
</dbReference>
<evidence type="ECO:0000259" key="7">
    <source>
        <dbReference type="PROSITE" id="PS50887"/>
    </source>
</evidence>
<dbReference type="AlphaFoldDB" id="A0A1I3ZF78"/>
<gene>
    <name evidence="8" type="ORF">SAMN05518846_11358</name>
</gene>
<dbReference type="STRING" id="1884381.SAMN05518846_11358"/>
<reference evidence="9" key="1">
    <citation type="submission" date="2016-10" db="EMBL/GenBank/DDBJ databases">
        <authorList>
            <person name="Varghese N."/>
            <person name="Submissions S."/>
        </authorList>
    </citation>
    <scope>NUCLEOTIDE SEQUENCE [LARGE SCALE GENOMIC DNA]</scope>
    <source>
        <strain evidence="9">OK042</strain>
    </source>
</reference>
<dbReference type="PANTHER" id="PTHR45138:SF9">
    <property type="entry name" value="DIGUANYLATE CYCLASE DGCM-RELATED"/>
    <property type="match status" value="1"/>
</dbReference>
<evidence type="ECO:0000256" key="4">
    <source>
        <dbReference type="ARBA" id="ARBA00022989"/>
    </source>
</evidence>
<evidence type="ECO:0000256" key="1">
    <source>
        <dbReference type="ARBA" id="ARBA00004651"/>
    </source>
</evidence>
<evidence type="ECO:0000313" key="8">
    <source>
        <dbReference type="EMBL" id="SFK42693.1"/>
    </source>
</evidence>
<evidence type="ECO:0000256" key="6">
    <source>
        <dbReference type="SAM" id="Phobius"/>
    </source>
</evidence>
<proteinExistence type="predicted"/>
<dbReference type="CDD" id="cd18773">
    <property type="entry name" value="PDC1_HK_sensor"/>
    <property type="match status" value="1"/>
</dbReference>
<dbReference type="InterPro" id="IPR050469">
    <property type="entry name" value="Diguanylate_Cyclase"/>
</dbReference>
<evidence type="ECO:0000256" key="2">
    <source>
        <dbReference type="ARBA" id="ARBA00022475"/>
    </source>
</evidence>
<feature type="transmembrane region" description="Helical" evidence="6">
    <location>
        <begin position="23"/>
        <end position="45"/>
    </location>
</feature>
<dbReference type="NCBIfam" id="TIGR00254">
    <property type="entry name" value="GGDEF"/>
    <property type="match status" value="1"/>
</dbReference>
<dbReference type="GO" id="GO:1902201">
    <property type="term" value="P:negative regulation of bacterial-type flagellum-dependent cell motility"/>
    <property type="evidence" value="ECO:0007669"/>
    <property type="project" value="TreeGrafter"/>
</dbReference>
<dbReference type="FunFam" id="3.30.70.270:FF:000001">
    <property type="entry name" value="Diguanylate cyclase domain protein"/>
    <property type="match status" value="1"/>
</dbReference>
<name>A0A1I3ZF78_9BACL</name>
<dbReference type="CDD" id="cd12912">
    <property type="entry name" value="PDC2_MCP_like"/>
    <property type="match status" value="1"/>
</dbReference>
<dbReference type="GO" id="GO:0052621">
    <property type="term" value="F:diguanylate cyclase activity"/>
    <property type="evidence" value="ECO:0007669"/>
    <property type="project" value="TreeGrafter"/>
</dbReference>
<dbReference type="Proteomes" id="UP000198915">
    <property type="component" value="Unassembled WGS sequence"/>
</dbReference>
<keyword evidence="4 6" id="KW-1133">Transmembrane helix</keyword>
<evidence type="ECO:0000313" key="9">
    <source>
        <dbReference type="Proteomes" id="UP000198915"/>
    </source>
</evidence>
<feature type="transmembrane region" description="Helical" evidence="6">
    <location>
        <begin position="294"/>
        <end position="313"/>
    </location>
</feature>
<protein>
    <submittedName>
        <fullName evidence="8">Diguanylate cyclase (GGDEF) domain-containing protein</fullName>
    </submittedName>
</protein>
<keyword evidence="3 6" id="KW-0812">Transmembrane</keyword>
<keyword evidence="5 6" id="KW-0472">Membrane</keyword>
<accession>A0A1I3ZF78</accession>
<dbReference type="InterPro" id="IPR033479">
    <property type="entry name" value="dCache_1"/>
</dbReference>
<keyword evidence="2" id="KW-1003">Cell membrane</keyword>
<evidence type="ECO:0000256" key="3">
    <source>
        <dbReference type="ARBA" id="ARBA00022692"/>
    </source>
</evidence>
<dbReference type="SMART" id="SM00267">
    <property type="entry name" value="GGDEF"/>
    <property type="match status" value="1"/>
</dbReference>
<evidence type="ECO:0000256" key="5">
    <source>
        <dbReference type="ARBA" id="ARBA00023136"/>
    </source>
</evidence>
<feature type="domain" description="GGDEF" evidence="7">
    <location>
        <begin position="401"/>
        <end position="531"/>
    </location>
</feature>
<dbReference type="Pfam" id="PF02743">
    <property type="entry name" value="dCache_1"/>
    <property type="match status" value="1"/>
</dbReference>
<dbReference type="Pfam" id="PF00990">
    <property type="entry name" value="GGDEF"/>
    <property type="match status" value="1"/>
</dbReference>
<comment type="subcellular location">
    <subcellularLocation>
        <location evidence="1">Cell membrane</location>
        <topology evidence="1">Multi-pass membrane protein</topology>
    </subcellularLocation>
</comment>
<dbReference type="InterPro" id="IPR043128">
    <property type="entry name" value="Rev_trsase/Diguanyl_cyclase"/>
</dbReference>
<dbReference type="InterPro" id="IPR029787">
    <property type="entry name" value="Nucleotide_cyclase"/>
</dbReference>
<keyword evidence="9" id="KW-1185">Reference proteome</keyword>
<dbReference type="GO" id="GO:0043709">
    <property type="term" value="P:cell adhesion involved in single-species biofilm formation"/>
    <property type="evidence" value="ECO:0007669"/>
    <property type="project" value="TreeGrafter"/>
</dbReference>
<dbReference type="GO" id="GO:0005886">
    <property type="term" value="C:plasma membrane"/>
    <property type="evidence" value="ECO:0007669"/>
    <property type="project" value="UniProtKB-SubCell"/>
</dbReference>
<sequence>MVLYGANEKVLGMTKRKTYTLRFILELLVLFSVLLTVLIGVISSIRVNTASLTANFLENNFHYARKLASNTTEVLQGMQNAMDALALRSSRQPIPPAELQDWFAANKNFFHSILIADAQGTIRQIVPMVEGAEPGTKLTSPAAKQAILLKKHLISKPYVGVTGRLILLVSAPLFDHQGQYKGFVGGTIYLEDSNVLNRMLKEHFYGDGSYVYVVDEDGRLIFHPVQARLGESVAMNPAIQKALARENGSAEVVNSKGDSFFAGYAYEPITGWGIVSQTPTSRVNESNLQLLKSLLATALPFLLIIIGIVWLLAKNISNSLSRLAHFSGGTVKTGRKGTEIPMTTSKIYEVQKLYQSTRMAMRLVNKRLIKLQTEVRIDGLTRLYNRKMFDYTLQDHIKNKTPFSLVMLDIDHFKKINDTYGHVMGDEVLKLVSKTMLEQTREDDLCFRYGGEEFAILILDANQKLAYHIAERLRYAVAALENPTTSTITISLGIASFPLDGSKPIQLVTSADQALYLSKQQGRNQTTLFTSARHDVEALP</sequence>
<dbReference type="EMBL" id="FORT01000013">
    <property type="protein sequence ID" value="SFK42693.1"/>
    <property type="molecule type" value="Genomic_DNA"/>
</dbReference>
<dbReference type="PANTHER" id="PTHR45138">
    <property type="entry name" value="REGULATORY COMPONENTS OF SENSORY TRANSDUCTION SYSTEM"/>
    <property type="match status" value="1"/>
</dbReference>
<dbReference type="Gene3D" id="3.30.70.270">
    <property type="match status" value="1"/>
</dbReference>
<dbReference type="CDD" id="cd01949">
    <property type="entry name" value="GGDEF"/>
    <property type="match status" value="1"/>
</dbReference>
<dbReference type="Gene3D" id="3.30.450.20">
    <property type="entry name" value="PAS domain"/>
    <property type="match status" value="1"/>
</dbReference>
<dbReference type="InterPro" id="IPR000160">
    <property type="entry name" value="GGDEF_dom"/>
</dbReference>
<dbReference type="InterPro" id="IPR029151">
    <property type="entry name" value="Sensor-like_sf"/>
</dbReference>